<dbReference type="OrthoDB" id="37972at10239"/>
<reference evidence="2 3" key="8">
    <citation type="journal article" date="2000" name="J. Virol.">
        <title>The r144 major histocompatibility complex class I-like gene of rat cytomegalovirus is dispensable for both acute and long-term infection in the immunocompromised host.</title>
        <authorList>
            <person name="Beisser P.S."/>
            <person name="Kloover J.S."/>
            <person name="Grauls G.E."/>
            <person name="Blok M.J."/>
            <person name="Bruggeman C.A."/>
            <person name="Vink C."/>
        </authorList>
    </citation>
    <scope>NUCLEOTIDE SEQUENCE [LARGE SCALE GENOMIC DNA]</scope>
    <source>
        <strain evidence="2 3">Maastricht</strain>
    </source>
</reference>
<reference evidence="2 3" key="1">
    <citation type="journal article" date="1996" name="J. Gen. Virol.">
        <title>Cloning and sequence analysis of the genes encoding DNA polymerase, glycoprotein B, ICP18.5 and major DNA-binding protein of rat cytomegalovirus.</title>
        <authorList>
            <person name="Beuken E."/>
            <person name="Slobbe R."/>
            <person name="Bruggeman C.A."/>
            <person name="Vink C."/>
        </authorList>
    </citation>
    <scope>NUCLEOTIDE SEQUENCE [LARGE SCALE GENOMIC DNA]</scope>
    <source>
        <strain evidence="2 3">Maastricht</strain>
    </source>
</reference>
<dbReference type="RefSeq" id="NP_064268.1">
    <property type="nucleotide sequence ID" value="NC_002512.2"/>
</dbReference>
<keyword evidence="1" id="KW-0812">Transmembrane</keyword>
<organism evidence="2 3">
    <name type="scientific">Rat cytomegalovirus (strain Maastricht)</name>
    <dbReference type="NCBI Taxonomy" id="79700"/>
    <lineage>
        <taxon>Viruses</taxon>
        <taxon>Duplodnaviria</taxon>
        <taxon>Heunggongvirae</taxon>
        <taxon>Peploviricota</taxon>
        <taxon>Herviviricetes</taxon>
        <taxon>Herpesvirales</taxon>
        <taxon>Orthoherpesviridae</taxon>
        <taxon>Betaherpesvirinae</taxon>
        <taxon>Muromegalovirus</taxon>
        <taxon>Muromegalovirus muridbeta2</taxon>
        <taxon>Murid betaherpesvirus 2</taxon>
    </lineage>
</organism>
<keyword evidence="3" id="KW-1185">Reference proteome</keyword>
<keyword evidence="1" id="KW-1133">Transmembrane helix</keyword>
<evidence type="ECO:0000256" key="1">
    <source>
        <dbReference type="SAM" id="Phobius"/>
    </source>
</evidence>
<dbReference type="InterPro" id="IPR021073">
    <property type="entry name" value="MuHV-1_M157"/>
</dbReference>
<proteinExistence type="predicted"/>
<name>Q9DW35_RCMVM</name>
<evidence type="ECO:0000313" key="3">
    <source>
        <dbReference type="Proteomes" id="UP000008288"/>
    </source>
</evidence>
<dbReference type="Proteomes" id="UP000008288">
    <property type="component" value="Segment"/>
</dbReference>
<reference evidence="2 3" key="2">
    <citation type="journal article" date="1996" name="J. Virol.">
        <title>Structure of the rat cytomegalovirus genome termini.</title>
        <authorList>
            <person name="Vink C."/>
            <person name="Beuken E."/>
            <person name="Bruggeman C.A."/>
        </authorList>
    </citation>
    <scope>NUCLEOTIDE SEQUENCE [LARGE SCALE GENOMIC DNA]</scope>
    <source>
        <strain evidence="2 3">Maastricht</strain>
    </source>
</reference>
<dbReference type="GeneID" id="940400"/>
<keyword evidence="1" id="KW-0472">Membrane</keyword>
<dbReference type="KEGG" id="vg:940400"/>
<dbReference type="EMBL" id="AF232689">
    <property type="protein sequence ID" value="AAF99255.1"/>
    <property type="molecule type" value="Genomic_DNA"/>
</dbReference>
<organismHost>
    <name type="scientific">Rattus</name>
    <name type="common">rats</name>
    <dbReference type="NCBI Taxonomy" id="10114"/>
</organismHost>
<dbReference type="Pfam" id="PF11624">
    <property type="entry name" value="M157"/>
    <property type="match status" value="1"/>
</dbReference>
<reference evidence="2 3" key="9">
    <citation type="journal article" date="2000" name="J. Virol.">
        <title>Complete DNA sequence of the rat cytomegalovirus genome.</title>
        <authorList>
            <person name="Vink C."/>
            <person name="Beuken E."/>
            <person name="Bruggeman C.A."/>
        </authorList>
    </citation>
    <scope>NUCLEOTIDE SEQUENCE [LARGE SCALE GENOMIC DNA]</scope>
    <source>
        <strain evidence="2 3">Maastricht</strain>
    </source>
</reference>
<reference evidence="2 3" key="7">
    <citation type="journal article" date="1999" name="J. Virol.">
        <title>Deletion of the R78 G protein-coupled receptor gene from rat cytomegalovirus results in an attenuated, syncytium-inducing mutant strain.</title>
        <authorList>
            <person name="Beisser P.S."/>
            <person name="Grauls G."/>
            <person name="Bruggeman C.A."/>
            <person name="Vink C."/>
        </authorList>
    </citation>
    <scope>NUCLEOTIDE SEQUENCE [LARGE SCALE GENOMIC DNA]</scope>
    <source>
        <strain evidence="2 3">Maastricht</strain>
    </source>
</reference>
<reference evidence="2 3" key="3">
    <citation type="journal article" date="1997" name="J. Gen. Virol.">
        <title>Cloning and functional characterization of the origin of lytic-phase DNA replication of rat cytomegalovirus.</title>
        <authorList>
            <person name="Vink C."/>
            <person name="Beuken E."/>
            <person name="Bruggeman C.A."/>
        </authorList>
    </citation>
    <scope>NUCLEOTIDE SEQUENCE [LARGE SCALE GENOMIC DNA]</scope>
    <source>
        <strain evidence="2 3">Maastricht</strain>
    </source>
</reference>
<reference evidence="2 3" key="6">
    <citation type="journal article" date="1999" name="J. Gen. Virol.">
        <title>The rat cytomegalovirus R32 gene encodes a virion-associated protein that elicits a strong humoral immune response in infected rats.</title>
        <authorList>
            <person name="Beuken E."/>
            <person name="Grauls G."/>
            <person name="Bruggeman C.A."/>
            <person name="Vink C."/>
        </authorList>
    </citation>
    <scope>NUCLEOTIDE SEQUENCE [LARGE SCALE GENOMIC DNA]</scope>
    <source>
        <strain evidence="2 3">Maastricht</strain>
    </source>
</reference>
<protein>
    <submittedName>
        <fullName evidence="2">Pr155</fullName>
    </submittedName>
</protein>
<evidence type="ECO:0000313" key="2">
    <source>
        <dbReference type="EMBL" id="AAF99255.1"/>
    </source>
</evidence>
<dbReference type="Gene3D" id="3.30.500.30">
    <property type="match status" value="1"/>
</dbReference>
<reference evidence="2 3" key="5">
    <citation type="journal article" date="1998" name="Virology">
        <title>The Maastricht strain and England strain of rat cytomegalovirus represent different betaherpesvirus species rather than strains.</title>
        <authorList>
            <person name="Beisser P.S."/>
            <person name="Kaptein S.J."/>
            <person name="Beuken E."/>
            <person name="Bruggeman C.A."/>
            <person name="Vink C."/>
        </authorList>
    </citation>
    <scope>NUCLEOTIDE SEQUENCE [LARGE SCALE GENOMIC DNA]</scope>
    <source>
        <strain evidence="2 3">Maastricht</strain>
    </source>
</reference>
<sequence>MRRRIWVFKVALFFFSWLYVSTSTDSVVLRIHTYIMKNDFTLIGSISFPSTMELIRIGESGSILRLCSWCPQRDELRSEIDFIVAQEVHLRAFQNGADDRSAHSTYEFILGGDTCSYQVNHTNDECETIYRSSGERIDTRSQCNLTNEQVRGVRVRDFLEVCSVLSEKWIFVYRKLVDAHRINKVYALFWKEFGKDGNYTTCILRSSAPFINRITMSGPGLEDVSGATDEGANDTVTEAYNHTYPNMRCHIESPTGWSAIIVRPSNRKEKISLIQGVIDLENDEVDAADIRVPLLSLIGFFLVVFSIICWFKRRDIVDAVVEIYCWWRGNKRGRYIRVS</sequence>
<reference evidence="2 3" key="10">
    <citation type="journal article" date="2000" name="Virus Res.">
        <title>Rat cytomegalovirus R89 is a highly conserved gene which expresses a spliced transcript.</title>
        <authorList>
            <person name="Gruijthuijsen Y.K."/>
            <person name="Beuken E."/>
            <person name="Bruggeman C.A."/>
            <person name="Vink C."/>
        </authorList>
    </citation>
    <scope>NUCLEOTIDE SEQUENCE [LARGE SCALE GENOMIC DNA]</scope>
    <source>
        <strain evidence="2 3">Maastricht</strain>
    </source>
</reference>
<accession>Q9DW35</accession>
<feature type="transmembrane region" description="Helical" evidence="1">
    <location>
        <begin position="292"/>
        <end position="311"/>
    </location>
</feature>
<reference evidence="2 3" key="4">
    <citation type="journal article" date="1998" name="J. Virol.">
        <title>The R33 G protein-coupled receptor gene of rat cytomegalovirus plays an essential role in the pathogenesis of viral infection.</title>
        <authorList>
            <person name="Beisser P.S."/>
            <person name="Vink C."/>
            <person name="Van Dam J.G."/>
            <person name="Grauls G."/>
            <person name="Vanherle S.J."/>
            <person name="Bruggeman C.A."/>
        </authorList>
    </citation>
    <scope>NUCLEOTIDE SEQUENCE [LARGE SCALE GENOMIC DNA]</scope>
    <source>
        <strain evidence="2 3">Maastricht</strain>
    </source>
</reference>
<gene>
    <name evidence="2" type="primary">r155</name>
</gene>